<dbReference type="InterPro" id="IPR006935">
    <property type="entry name" value="Helicase/UvrB_N"/>
</dbReference>
<comment type="catalytic activity">
    <reaction evidence="11 12">
        <text>ATP + H2O = ADP + phosphate + H(+)</text>
        <dbReference type="Rhea" id="RHEA:13065"/>
        <dbReference type="ChEBI" id="CHEBI:15377"/>
        <dbReference type="ChEBI" id="CHEBI:15378"/>
        <dbReference type="ChEBI" id="CHEBI:30616"/>
        <dbReference type="ChEBI" id="CHEBI:43474"/>
        <dbReference type="ChEBI" id="CHEBI:456216"/>
        <dbReference type="EC" id="5.6.2.4"/>
    </reaction>
</comment>
<keyword evidence="2 12" id="KW-0235">DNA replication</keyword>
<dbReference type="PROSITE" id="PS51194">
    <property type="entry name" value="HELICASE_CTER"/>
    <property type="match status" value="1"/>
</dbReference>
<evidence type="ECO:0000256" key="5">
    <source>
        <dbReference type="ARBA" id="ARBA00022801"/>
    </source>
</evidence>
<evidence type="ECO:0000313" key="16">
    <source>
        <dbReference type="Proteomes" id="UP000759256"/>
    </source>
</evidence>
<dbReference type="InterPro" id="IPR005259">
    <property type="entry name" value="PriA"/>
</dbReference>
<evidence type="ECO:0000256" key="4">
    <source>
        <dbReference type="ARBA" id="ARBA00022741"/>
    </source>
</evidence>
<dbReference type="GO" id="GO:0006302">
    <property type="term" value="P:double-strand break repair"/>
    <property type="evidence" value="ECO:0007669"/>
    <property type="project" value="InterPro"/>
</dbReference>
<dbReference type="Pfam" id="PF00271">
    <property type="entry name" value="Helicase_C"/>
    <property type="match status" value="1"/>
</dbReference>
<organism evidence="15 16">
    <name type="scientific">Ligilactobacillus salivarius</name>
    <dbReference type="NCBI Taxonomy" id="1624"/>
    <lineage>
        <taxon>Bacteria</taxon>
        <taxon>Bacillati</taxon>
        <taxon>Bacillota</taxon>
        <taxon>Bacilli</taxon>
        <taxon>Lactobacillales</taxon>
        <taxon>Lactobacillaceae</taxon>
        <taxon>Ligilactobacillus</taxon>
    </lineage>
</organism>
<evidence type="ECO:0000256" key="9">
    <source>
        <dbReference type="ARBA" id="ARBA00023125"/>
    </source>
</evidence>
<protein>
    <recommendedName>
        <fullName evidence="12">Replication restart protein PriA</fullName>
    </recommendedName>
    <alternativeName>
        <fullName evidence="12">ATP-dependent DNA helicase PriA</fullName>
        <ecNumber evidence="12">5.6.2.4</ecNumber>
    </alternativeName>
    <alternativeName>
        <fullName evidence="12">DNA 3'-5' helicase PriA</fullName>
    </alternativeName>
</protein>
<dbReference type="GO" id="GO:0016787">
    <property type="term" value="F:hydrolase activity"/>
    <property type="evidence" value="ECO:0007669"/>
    <property type="project" value="UniProtKB-KW"/>
</dbReference>
<dbReference type="GO" id="GO:0006270">
    <property type="term" value="P:DNA replication initiation"/>
    <property type="evidence" value="ECO:0007669"/>
    <property type="project" value="TreeGrafter"/>
</dbReference>
<dbReference type="InterPro" id="IPR042115">
    <property type="entry name" value="PriA_3primeBD_sf"/>
</dbReference>
<comment type="catalytic activity">
    <reaction evidence="12">
        <text>Couples ATP hydrolysis with the unwinding of duplex DNA by translocating in the 3'-5' direction.</text>
        <dbReference type="EC" id="5.6.2.4"/>
    </reaction>
</comment>
<feature type="binding site" evidence="12">
    <location>
        <position position="552"/>
    </location>
    <ligand>
        <name>Zn(2+)</name>
        <dbReference type="ChEBI" id="CHEBI:29105"/>
        <label>1</label>
    </ligand>
</feature>
<reference evidence="15" key="2">
    <citation type="submission" date="2021-09" db="EMBL/GenBank/DDBJ databases">
        <authorList>
            <person name="Gilroy R."/>
        </authorList>
    </citation>
    <scope>NUCLEOTIDE SEQUENCE</scope>
    <source>
        <strain evidence="15">CHK189-29639</strain>
    </source>
</reference>
<dbReference type="GO" id="GO:0005524">
    <property type="term" value="F:ATP binding"/>
    <property type="evidence" value="ECO:0007669"/>
    <property type="project" value="UniProtKB-UniRule"/>
</dbReference>
<comment type="subunit">
    <text evidence="12">Component of the replication restart primosome.</text>
</comment>
<dbReference type="SMART" id="SM00487">
    <property type="entry name" value="DEXDc"/>
    <property type="match status" value="1"/>
</dbReference>
<evidence type="ECO:0000256" key="3">
    <source>
        <dbReference type="ARBA" id="ARBA00022723"/>
    </source>
</evidence>
<reference evidence="15" key="1">
    <citation type="journal article" date="2021" name="PeerJ">
        <title>Extensive microbial diversity within the chicken gut microbiome revealed by metagenomics and culture.</title>
        <authorList>
            <person name="Gilroy R."/>
            <person name="Ravi A."/>
            <person name="Getino M."/>
            <person name="Pursley I."/>
            <person name="Horton D.L."/>
            <person name="Alikhan N.F."/>
            <person name="Baker D."/>
            <person name="Gharbi K."/>
            <person name="Hall N."/>
            <person name="Watson M."/>
            <person name="Adriaenssens E.M."/>
            <person name="Foster-Nyarko E."/>
            <person name="Jarju S."/>
            <person name="Secka A."/>
            <person name="Antonio M."/>
            <person name="Oren A."/>
            <person name="Chaudhuri R.R."/>
            <person name="La Ragione R."/>
            <person name="Hildebrand F."/>
            <person name="Pallen M.J."/>
        </authorList>
    </citation>
    <scope>NUCLEOTIDE SEQUENCE</scope>
    <source>
        <strain evidence="15">CHK189-29639</strain>
    </source>
</reference>
<dbReference type="Pfam" id="PF18074">
    <property type="entry name" value="PriA_C"/>
    <property type="match status" value="1"/>
</dbReference>
<dbReference type="PANTHER" id="PTHR30580">
    <property type="entry name" value="PRIMOSOMAL PROTEIN N"/>
    <property type="match status" value="1"/>
</dbReference>
<evidence type="ECO:0000256" key="6">
    <source>
        <dbReference type="ARBA" id="ARBA00022806"/>
    </source>
</evidence>
<dbReference type="Proteomes" id="UP000759256">
    <property type="component" value="Unassembled WGS sequence"/>
</dbReference>
<dbReference type="PROSITE" id="PS51192">
    <property type="entry name" value="HELICASE_ATP_BIND_1"/>
    <property type="match status" value="1"/>
</dbReference>
<comment type="caution">
    <text evidence="15">The sequence shown here is derived from an EMBL/GenBank/DDBJ whole genome shotgun (WGS) entry which is preliminary data.</text>
</comment>
<dbReference type="HAMAP" id="MF_00983">
    <property type="entry name" value="PriA"/>
    <property type="match status" value="1"/>
</dbReference>
<dbReference type="GO" id="GO:0008270">
    <property type="term" value="F:zinc ion binding"/>
    <property type="evidence" value="ECO:0007669"/>
    <property type="project" value="UniProtKB-UniRule"/>
</dbReference>
<keyword evidence="8 12" id="KW-0067">ATP-binding</keyword>
<dbReference type="GO" id="GO:0006269">
    <property type="term" value="P:DNA replication, synthesis of primer"/>
    <property type="evidence" value="ECO:0007669"/>
    <property type="project" value="UniProtKB-KW"/>
</dbReference>
<dbReference type="Pfam" id="PF04851">
    <property type="entry name" value="ResIII"/>
    <property type="match status" value="1"/>
</dbReference>
<feature type="binding site" evidence="12">
    <location>
        <position position="542"/>
    </location>
    <ligand>
        <name>Zn(2+)</name>
        <dbReference type="ChEBI" id="CHEBI:29105"/>
        <label>2</label>
    </ligand>
</feature>
<dbReference type="GO" id="GO:0006310">
    <property type="term" value="P:DNA recombination"/>
    <property type="evidence" value="ECO:0007669"/>
    <property type="project" value="InterPro"/>
</dbReference>
<dbReference type="NCBIfam" id="NF004066">
    <property type="entry name" value="PRK05580.1-3"/>
    <property type="match status" value="1"/>
</dbReference>
<evidence type="ECO:0000256" key="2">
    <source>
        <dbReference type="ARBA" id="ARBA00022705"/>
    </source>
</evidence>
<dbReference type="GO" id="GO:0043138">
    <property type="term" value="F:3'-5' DNA helicase activity"/>
    <property type="evidence" value="ECO:0007669"/>
    <property type="project" value="UniProtKB-EC"/>
</dbReference>
<dbReference type="CDD" id="cd17929">
    <property type="entry name" value="DEXHc_priA"/>
    <property type="match status" value="1"/>
</dbReference>
<keyword evidence="9 12" id="KW-0238">DNA-binding</keyword>
<evidence type="ECO:0000313" key="15">
    <source>
        <dbReference type="EMBL" id="HJG16408.1"/>
    </source>
</evidence>
<keyword evidence="7 12" id="KW-0862">Zinc</keyword>
<dbReference type="RefSeq" id="WP_268857655.1">
    <property type="nucleotide sequence ID" value="NZ_JAEHNU010000007.1"/>
</dbReference>
<dbReference type="SMART" id="SM00490">
    <property type="entry name" value="HELICc"/>
    <property type="match status" value="1"/>
</dbReference>
<dbReference type="InterPro" id="IPR027417">
    <property type="entry name" value="P-loop_NTPase"/>
</dbReference>
<dbReference type="EMBL" id="DYVK01000096">
    <property type="protein sequence ID" value="HJG16408.1"/>
    <property type="molecule type" value="Genomic_DNA"/>
</dbReference>
<evidence type="ECO:0000256" key="8">
    <source>
        <dbReference type="ARBA" id="ARBA00022840"/>
    </source>
</evidence>
<comment type="cofactor">
    <cofactor evidence="12">
        <name>Zn(2+)</name>
        <dbReference type="ChEBI" id="CHEBI:29105"/>
    </cofactor>
    <text evidence="12">Binds 2 zinc ions per subunit.</text>
</comment>
<comment type="similarity">
    <text evidence="12">Belongs to the helicase family. PriA subfamily.</text>
</comment>
<dbReference type="FunFam" id="3.40.50.300:FF:000489">
    <property type="entry name" value="Primosome assembly protein PriA"/>
    <property type="match status" value="1"/>
</dbReference>
<dbReference type="InterPro" id="IPR041236">
    <property type="entry name" value="PriA_C"/>
</dbReference>
<dbReference type="Pfam" id="PF18319">
    <property type="entry name" value="Zn_ribbon_PriA"/>
    <property type="match status" value="1"/>
</dbReference>
<feature type="binding site" evidence="12">
    <location>
        <position position="555"/>
    </location>
    <ligand>
        <name>Zn(2+)</name>
        <dbReference type="ChEBI" id="CHEBI:29105"/>
        <label>1</label>
    </ligand>
</feature>
<comment type="function">
    <text evidence="12">Initiates the restart of stalled replication forks, which reloads the replicative helicase on sites other than the origin of replication. Recognizes and binds to abandoned replication forks and remodels them to uncover a helicase loading site. Promotes assembly of the primosome at these replication forks.</text>
</comment>
<feature type="binding site" evidence="12">
    <location>
        <position position="521"/>
    </location>
    <ligand>
        <name>Zn(2+)</name>
        <dbReference type="ChEBI" id="CHEBI:29105"/>
        <label>2</label>
    </ligand>
</feature>
<name>A0A921IDR7_9LACO</name>
<dbReference type="FunFam" id="3.40.1440.60:FF:000001">
    <property type="entry name" value="Primosomal protein N"/>
    <property type="match status" value="1"/>
</dbReference>
<evidence type="ECO:0000256" key="1">
    <source>
        <dbReference type="ARBA" id="ARBA00022515"/>
    </source>
</evidence>
<gene>
    <name evidence="12 15" type="primary">priA</name>
    <name evidence="15" type="ORF">K8V06_09780</name>
</gene>
<feature type="domain" description="Helicase C-terminal" evidence="14">
    <location>
        <begin position="536"/>
        <end position="701"/>
    </location>
</feature>
<dbReference type="InterPro" id="IPR041222">
    <property type="entry name" value="PriA_3primeBD"/>
</dbReference>
<dbReference type="InterPro" id="IPR040498">
    <property type="entry name" value="PriA_CRR"/>
</dbReference>
<evidence type="ECO:0000256" key="11">
    <source>
        <dbReference type="ARBA" id="ARBA00048988"/>
    </source>
</evidence>
<dbReference type="Pfam" id="PF17764">
    <property type="entry name" value="PriA_3primeBD"/>
    <property type="match status" value="1"/>
</dbReference>
<evidence type="ECO:0000256" key="12">
    <source>
        <dbReference type="HAMAP-Rule" id="MF_00983"/>
    </source>
</evidence>
<evidence type="ECO:0000256" key="10">
    <source>
        <dbReference type="ARBA" id="ARBA00023235"/>
    </source>
</evidence>
<dbReference type="InterPro" id="IPR001650">
    <property type="entry name" value="Helicase_C-like"/>
</dbReference>
<dbReference type="EC" id="5.6.2.4" evidence="12"/>
<keyword evidence="3 12" id="KW-0479">Metal-binding</keyword>
<evidence type="ECO:0000256" key="7">
    <source>
        <dbReference type="ARBA" id="ARBA00022833"/>
    </source>
</evidence>
<keyword evidence="10 12" id="KW-0413">Isomerase</keyword>
<feature type="domain" description="Helicase ATP-binding" evidence="13">
    <location>
        <begin position="284"/>
        <end position="450"/>
    </location>
</feature>
<feature type="binding site" evidence="12">
    <location>
        <position position="512"/>
    </location>
    <ligand>
        <name>Zn(2+)</name>
        <dbReference type="ChEBI" id="CHEBI:29105"/>
        <label>1</label>
    </ligand>
</feature>
<keyword evidence="6 12" id="KW-0347">Helicase</keyword>
<dbReference type="SUPFAM" id="SSF52540">
    <property type="entry name" value="P-loop containing nucleoside triphosphate hydrolases"/>
    <property type="match status" value="2"/>
</dbReference>
<dbReference type="GO" id="GO:1990077">
    <property type="term" value="C:primosome complex"/>
    <property type="evidence" value="ECO:0007669"/>
    <property type="project" value="UniProtKB-UniRule"/>
</dbReference>
<keyword evidence="5 12" id="KW-0378">Hydrolase</keyword>
<keyword evidence="1 12" id="KW-0639">Primosome</keyword>
<feature type="binding site" evidence="12">
    <location>
        <position position="515"/>
    </location>
    <ligand>
        <name>Zn(2+)</name>
        <dbReference type="ChEBI" id="CHEBI:29105"/>
        <label>1</label>
    </ligand>
</feature>
<dbReference type="GO" id="GO:0003677">
    <property type="term" value="F:DNA binding"/>
    <property type="evidence" value="ECO:0007669"/>
    <property type="project" value="UniProtKB-UniRule"/>
</dbReference>
<dbReference type="InterPro" id="IPR014001">
    <property type="entry name" value="Helicase_ATP-bd"/>
</dbReference>
<keyword evidence="4 12" id="KW-0547">Nucleotide-binding</keyword>
<feature type="binding site" evidence="12">
    <location>
        <position position="539"/>
    </location>
    <ligand>
        <name>Zn(2+)</name>
        <dbReference type="ChEBI" id="CHEBI:29105"/>
        <label>2</label>
    </ligand>
</feature>
<evidence type="ECO:0000259" key="13">
    <source>
        <dbReference type="PROSITE" id="PS51192"/>
    </source>
</evidence>
<dbReference type="NCBIfam" id="TIGR00595">
    <property type="entry name" value="priA"/>
    <property type="match status" value="1"/>
</dbReference>
<dbReference type="Gene3D" id="3.40.50.300">
    <property type="entry name" value="P-loop containing nucleotide triphosphate hydrolases"/>
    <property type="match status" value="2"/>
</dbReference>
<accession>A0A921IDR7</accession>
<dbReference type="CDD" id="cd18804">
    <property type="entry name" value="SF2_C_priA"/>
    <property type="match status" value="1"/>
</dbReference>
<dbReference type="Gene3D" id="3.40.1440.60">
    <property type="entry name" value="PriA, 3(prime) DNA-binding domain"/>
    <property type="match status" value="1"/>
</dbReference>
<dbReference type="AlphaFoldDB" id="A0A921IDR7"/>
<proteinExistence type="inferred from homology"/>
<feature type="binding site" evidence="12">
    <location>
        <position position="524"/>
    </location>
    <ligand>
        <name>Zn(2+)</name>
        <dbReference type="ChEBI" id="CHEBI:29105"/>
        <label>2</label>
    </ligand>
</feature>
<evidence type="ECO:0000259" key="14">
    <source>
        <dbReference type="PROSITE" id="PS51194"/>
    </source>
</evidence>
<dbReference type="PANTHER" id="PTHR30580:SF0">
    <property type="entry name" value="PRIMOSOMAL PROTEIN N"/>
    <property type="match status" value="1"/>
</dbReference>
<sequence length="806" mass="92420">MLKNFAEVIVDVPTMQTNKPFTYKIPENLQGQLEKGMRVVVPFGKGNRLIQGFIINFKSSSENIDNIKEIDSVLDLEPVLNEEMLEIADWLSKYTFSFKIRCLQVMLPSIMKAKYERKFTYIGEQDEKVKELFSGKSDLLDSDKKVNSSTINKLLQLRKQGKIKVDYIVKNKAKAKLVSVVKTKLSLQEYENELGSISPNASKQKKLLNTLKEFPVGSKIRQSELREKYNFTNADIKNASEKGWIDVVKVEKYRDPFANYKSYYEKKHKLTQEQSKVVKKLDNDIENDKARVSLLQGVTGSGKTEVYLQVIDTALNQGKTAIVLVPEISLTPQMVKRFRARFGTKVAVLHSGLSIGEKYDEWRRIEREEAQVVVGARSAIFAPLKNLGVIIVDEEHESSYKQDEMPRYNAKDVAKWRGIYHSCPVIFGSATPSLESRARAQKGVYDWLRLTKRVNDQKLPKVQIVDMREAVKTSPIPDFSLKMVNSIQEKLDKKEQIVLLLNRRGYSTFMMCRECGYVIKCPNCDISLTVHLDSRSLKCHYCGYEARIPYECPSCSSKKIRYYGTGTQKIEKELKGLFPQARILRMDVDTTRKKGAHEKLLRTFGDGEADILLGTQMIAKGLDFPNVTFVGVLNADTSLGISDFRASERTFQLLTQVSGRAGRADKDGEVIIQTFNPDHYAIKLAQNHDYENFFYKEMKLRHNLNYPPYYYTLKITVSSNSESLTARTIFKINNEVRMNVSKGTIILGPTPQTVTKINNRYYYQIVIKYKKETKLINYLQDLLLSSQIIEREGIQIVIDREPLKFN</sequence>